<dbReference type="InterPro" id="IPR029262">
    <property type="entry name" value="RPOL_N"/>
</dbReference>
<dbReference type="PANTHER" id="PTHR10102:SF0">
    <property type="entry name" value="DNA-DIRECTED RNA POLYMERASE, MITOCHONDRIAL"/>
    <property type="match status" value="1"/>
</dbReference>
<evidence type="ECO:0000313" key="11">
    <source>
        <dbReference type="Proteomes" id="UP001174909"/>
    </source>
</evidence>
<sequence length="755" mass="85564">MFRLVRCPCLRFSQLRLLSAKARRTRPSAAEPGQGDREPREGAAEGTVPSVSVPSTSVDSGGSRSAPQTLSLHDSLYISSLLDAYLGLGMVSEAELVFNRHRREGHTFPVSVYNKILQSWVKKGSQLRAVMLFESMVRDGVDCNAQTHAIMLVLHTRRKNWDAAKKIVARMESEGYPLKHILQMAQLSKTEAAEVLKAMDHFRVSAEKLPRQVGPYPRVVRSLYDDWSRESDTERPGEVTSGEEKSEERLGVGVASVKVFSPDELKDRLRRQLQMEQQGYLSAPSIAAVHKTDSPEEEALKESTHRLMRQWRRDLTAALKRDNEDFKTVVKCLPALGSKFFGPKQYPFLLLLPAEVWADIVVEEVVVHILGQQQGLPLTFLCRLICDSAWHKYVVLQKKQRGVVEKTSQLYQQFMSHLATPSPPHLPHRQLWQDMDDALASAGSLSVDIPKWPFTVASYVGAGLLSRLIDTAKLSLSDDCNGEAAFFHSYEAGENGWQAGHVKGHQKLFKLFKKYYIKHESTHFRLAAELTPMLIPPRPWSQVNEGGYFVNPVSIMRSVADVYQHHSLLQQAPNLNAVFDSLNVLGTCSWRINTRILDLVTEIFNRGGNDDLGVPVRDPVFPEGLENQEPSRRRDAQMKKLSNECYSLWMDMLYRLSLANYFRDDLFWMPHNMDFRGRAYPVPPHLSHLTSDVGRAMLQFGTGYPLGDKGLDWIKIHLVNLHGHKKKGSLKERVEYADEMMEHIMDSADRPMEVS</sequence>
<evidence type="ECO:0000256" key="8">
    <source>
        <dbReference type="SAM" id="MobiDB-lite"/>
    </source>
</evidence>
<keyword evidence="4" id="KW-0808">Transferase</keyword>
<evidence type="ECO:0000313" key="10">
    <source>
        <dbReference type="EMBL" id="CAI8019773.1"/>
    </source>
</evidence>
<dbReference type="PANTHER" id="PTHR10102">
    <property type="entry name" value="DNA-DIRECTED RNA POLYMERASE, MITOCHONDRIAL"/>
    <property type="match status" value="1"/>
</dbReference>
<dbReference type="Pfam" id="PF00940">
    <property type="entry name" value="RNA_pol"/>
    <property type="match status" value="1"/>
</dbReference>
<proteinExistence type="inferred from homology"/>
<evidence type="ECO:0000256" key="5">
    <source>
        <dbReference type="ARBA" id="ARBA00022695"/>
    </source>
</evidence>
<evidence type="ECO:0000256" key="2">
    <source>
        <dbReference type="ARBA" id="ARBA00012418"/>
    </source>
</evidence>
<comment type="similarity">
    <text evidence="1">Belongs to the phage and mitochondrial RNA polymerase family.</text>
</comment>
<evidence type="ECO:0000256" key="7">
    <source>
        <dbReference type="ARBA" id="ARBA00048552"/>
    </source>
</evidence>
<name>A0AA35RZE5_GEOBA</name>
<dbReference type="InterPro" id="IPR011990">
    <property type="entry name" value="TPR-like_helical_dom_sf"/>
</dbReference>
<comment type="catalytic activity">
    <reaction evidence="7">
        <text>RNA(n) + a ribonucleoside 5'-triphosphate = RNA(n+1) + diphosphate</text>
        <dbReference type="Rhea" id="RHEA:21248"/>
        <dbReference type="Rhea" id="RHEA-COMP:14527"/>
        <dbReference type="Rhea" id="RHEA-COMP:17342"/>
        <dbReference type="ChEBI" id="CHEBI:33019"/>
        <dbReference type="ChEBI" id="CHEBI:61557"/>
        <dbReference type="ChEBI" id="CHEBI:140395"/>
        <dbReference type="EC" id="2.7.7.6"/>
    </reaction>
</comment>
<dbReference type="GO" id="GO:0003899">
    <property type="term" value="F:DNA-directed RNA polymerase activity"/>
    <property type="evidence" value="ECO:0007669"/>
    <property type="project" value="UniProtKB-EC"/>
</dbReference>
<comment type="caution">
    <text evidence="10">The sequence shown here is derived from an EMBL/GenBank/DDBJ whole genome shotgun (WGS) entry which is preliminary data.</text>
</comment>
<evidence type="ECO:0000259" key="9">
    <source>
        <dbReference type="SMART" id="SM01311"/>
    </source>
</evidence>
<reference evidence="10" key="1">
    <citation type="submission" date="2023-03" db="EMBL/GenBank/DDBJ databases">
        <authorList>
            <person name="Steffen K."/>
            <person name="Cardenas P."/>
        </authorList>
    </citation>
    <scope>NUCLEOTIDE SEQUENCE</scope>
</reference>
<evidence type="ECO:0000256" key="6">
    <source>
        <dbReference type="ARBA" id="ARBA00023163"/>
    </source>
</evidence>
<dbReference type="SMART" id="SM01311">
    <property type="entry name" value="RPOL_N"/>
    <property type="match status" value="1"/>
</dbReference>
<dbReference type="Pfam" id="PF14700">
    <property type="entry name" value="RPOL_N"/>
    <property type="match status" value="1"/>
</dbReference>
<protein>
    <recommendedName>
        <fullName evidence="2">DNA-directed RNA polymerase</fullName>
        <ecNumber evidence="2">2.7.7.6</ecNumber>
    </recommendedName>
</protein>
<keyword evidence="6" id="KW-0804">Transcription</keyword>
<feature type="region of interest" description="Disordered" evidence="8">
    <location>
        <begin position="23"/>
        <end position="66"/>
    </location>
</feature>
<evidence type="ECO:0000256" key="3">
    <source>
        <dbReference type="ARBA" id="ARBA00022478"/>
    </source>
</evidence>
<dbReference type="Proteomes" id="UP001174909">
    <property type="component" value="Unassembled WGS sequence"/>
</dbReference>
<dbReference type="EC" id="2.7.7.6" evidence="2"/>
<evidence type="ECO:0000256" key="1">
    <source>
        <dbReference type="ARBA" id="ARBA00009493"/>
    </source>
</evidence>
<dbReference type="Gene3D" id="1.25.40.10">
    <property type="entry name" value="Tetratricopeptide repeat domain"/>
    <property type="match status" value="1"/>
</dbReference>
<feature type="domain" description="DNA-directed RNA polymerase N-terminal" evidence="9">
    <location>
        <begin position="270"/>
        <end position="587"/>
    </location>
</feature>
<keyword evidence="11" id="KW-1185">Reference proteome</keyword>
<feature type="compositionally biased region" description="Low complexity" evidence="8">
    <location>
        <begin position="46"/>
        <end position="63"/>
    </location>
</feature>
<dbReference type="GO" id="GO:0001018">
    <property type="term" value="F:mitochondrial promoter sequence-specific DNA binding"/>
    <property type="evidence" value="ECO:0007669"/>
    <property type="project" value="TreeGrafter"/>
</dbReference>
<organism evidence="10 11">
    <name type="scientific">Geodia barretti</name>
    <name type="common">Barrett's horny sponge</name>
    <dbReference type="NCBI Taxonomy" id="519541"/>
    <lineage>
        <taxon>Eukaryota</taxon>
        <taxon>Metazoa</taxon>
        <taxon>Porifera</taxon>
        <taxon>Demospongiae</taxon>
        <taxon>Heteroscleromorpha</taxon>
        <taxon>Tetractinellida</taxon>
        <taxon>Astrophorina</taxon>
        <taxon>Geodiidae</taxon>
        <taxon>Geodia</taxon>
    </lineage>
</organism>
<keyword evidence="3 10" id="KW-0240">DNA-directed RNA polymerase</keyword>
<dbReference type="Gene3D" id="1.10.1320.10">
    <property type="entry name" value="DNA-directed RNA polymerase, N-terminal domain"/>
    <property type="match status" value="1"/>
</dbReference>
<evidence type="ECO:0000256" key="4">
    <source>
        <dbReference type="ARBA" id="ARBA00022679"/>
    </source>
</evidence>
<dbReference type="SUPFAM" id="SSF56672">
    <property type="entry name" value="DNA/RNA polymerases"/>
    <property type="match status" value="1"/>
</dbReference>
<keyword evidence="5" id="KW-0548">Nucleotidyltransferase</keyword>
<dbReference type="InterPro" id="IPR037159">
    <property type="entry name" value="RNA_POL_N_sf"/>
</dbReference>
<feature type="compositionally biased region" description="Basic and acidic residues" evidence="8">
    <location>
        <begin position="34"/>
        <end position="43"/>
    </location>
</feature>
<dbReference type="GO" id="GO:0034245">
    <property type="term" value="C:mitochondrial DNA-directed RNA polymerase complex"/>
    <property type="evidence" value="ECO:0007669"/>
    <property type="project" value="TreeGrafter"/>
</dbReference>
<gene>
    <name evidence="10" type="ORF">GBAR_LOCUS11856</name>
</gene>
<dbReference type="Gene3D" id="1.10.287.280">
    <property type="match status" value="1"/>
</dbReference>
<dbReference type="AlphaFoldDB" id="A0AA35RZE5"/>
<dbReference type="EMBL" id="CASHTH010001775">
    <property type="protein sequence ID" value="CAI8019773.1"/>
    <property type="molecule type" value="Genomic_DNA"/>
</dbReference>
<dbReference type="InterPro" id="IPR046950">
    <property type="entry name" value="DNA-dir_Rpol_C_phage-type"/>
</dbReference>
<dbReference type="InterPro" id="IPR043502">
    <property type="entry name" value="DNA/RNA_pol_sf"/>
</dbReference>
<feature type="non-terminal residue" evidence="10">
    <location>
        <position position="755"/>
    </location>
</feature>
<dbReference type="InterPro" id="IPR002092">
    <property type="entry name" value="DNA-dir_Rpol_phage-type"/>
</dbReference>
<accession>A0AA35RZE5</accession>
<dbReference type="GO" id="GO:0006390">
    <property type="term" value="P:mitochondrial transcription"/>
    <property type="evidence" value="ECO:0007669"/>
    <property type="project" value="TreeGrafter"/>
</dbReference>